<dbReference type="InterPro" id="IPR000182">
    <property type="entry name" value="GNAT_dom"/>
</dbReference>
<feature type="region of interest" description="Disordered" evidence="1">
    <location>
        <begin position="67"/>
        <end position="97"/>
    </location>
</feature>
<keyword evidence="4" id="KW-1185">Reference proteome</keyword>
<dbReference type="Gene3D" id="1.10.287.900">
    <property type="entry name" value="The crystal structure of the spermine/spermidine acetyltransferase from enterococcus faecali"/>
    <property type="match status" value="1"/>
</dbReference>
<dbReference type="GO" id="GO:0016746">
    <property type="term" value="F:acyltransferase activity"/>
    <property type="evidence" value="ECO:0007669"/>
    <property type="project" value="UniProtKB-KW"/>
</dbReference>
<reference evidence="3 4" key="1">
    <citation type="submission" date="2024-02" db="EMBL/GenBank/DDBJ databases">
        <title>Full genome sequence of Nocardioides kribbensis.</title>
        <authorList>
            <person name="Poletto B.L."/>
            <person name="Silva G."/>
            <person name="Galante D."/>
            <person name="Campos K.R."/>
            <person name="Santos M.B.N."/>
            <person name="Sacchi C.T."/>
        </authorList>
    </citation>
    <scope>NUCLEOTIDE SEQUENCE [LARGE SCALE GENOMIC DNA]</scope>
    <source>
        <strain evidence="3 4">O4R</strain>
    </source>
</reference>
<feature type="compositionally biased region" description="Low complexity" evidence="1">
    <location>
        <begin position="69"/>
        <end position="91"/>
    </location>
</feature>
<feature type="domain" description="N-acetyltransferase" evidence="2">
    <location>
        <begin position="16"/>
        <end position="196"/>
    </location>
</feature>
<name>A0ABV1NW85_9ACTN</name>
<dbReference type="PROSITE" id="PS51186">
    <property type="entry name" value="GNAT"/>
    <property type="match status" value="1"/>
</dbReference>
<evidence type="ECO:0000256" key="1">
    <source>
        <dbReference type="SAM" id="MobiDB-lite"/>
    </source>
</evidence>
<evidence type="ECO:0000259" key="2">
    <source>
        <dbReference type="PROSITE" id="PS51186"/>
    </source>
</evidence>
<accession>A0ABV1NW85</accession>
<comment type="caution">
    <text evidence="3">The sequence shown here is derived from an EMBL/GenBank/DDBJ whole genome shotgun (WGS) entry which is preliminary data.</text>
</comment>
<dbReference type="InterPro" id="IPR027455">
    <property type="entry name" value="Sper_AcTfrase_N"/>
</dbReference>
<evidence type="ECO:0000313" key="4">
    <source>
        <dbReference type="Proteomes" id="UP001482520"/>
    </source>
</evidence>
<dbReference type="EMBL" id="JBEGDP010000004">
    <property type="protein sequence ID" value="MEQ7846782.1"/>
    <property type="molecule type" value="Genomic_DNA"/>
</dbReference>
<proteinExistence type="predicted"/>
<protein>
    <submittedName>
        <fullName evidence="3">GNAT family N-acetyltransferase</fullName>
        <ecNumber evidence="3">2.3.1.-</ecNumber>
    </submittedName>
</protein>
<sequence length="207" mass="21050">MSAAAGRAAAAGAGGVRLDPVTGENIDALLEVAVRPDQDHFVGSVAKSLAEAYAHGPVAWPRAIVATRPSGGTTGEAATGDAAPGDDGPSARPTRPSGEEVVGFVMAFLDVEWDDDPADVRSGLWRLNVDAAHQGRGHGAAAVRAVCAELRSRGCSAAYVTYHEGPGSPAPFYAGLGFVPTGELSEGETVARLDLHQDVADPGARDA</sequence>
<dbReference type="InterPro" id="IPR016181">
    <property type="entry name" value="Acyl_CoA_acyltransferase"/>
</dbReference>
<dbReference type="RefSeq" id="WP_349804076.1">
    <property type="nucleotide sequence ID" value="NZ_JBEGDP010000004.1"/>
</dbReference>
<dbReference type="Proteomes" id="UP001482520">
    <property type="component" value="Unassembled WGS sequence"/>
</dbReference>
<dbReference type="SUPFAM" id="SSF55729">
    <property type="entry name" value="Acyl-CoA N-acyltransferases (Nat)"/>
    <property type="match status" value="1"/>
</dbReference>
<organism evidence="3 4">
    <name type="scientific">Nocardioides kribbensis</name>
    <dbReference type="NCBI Taxonomy" id="305517"/>
    <lineage>
        <taxon>Bacteria</taxon>
        <taxon>Bacillati</taxon>
        <taxon>Actinomycetota</taxon>
        <taxon>Actinomycetes</taxon>
        <taxon>Propionibacteriales</taxon>
        <taxon>Nocardioidaceae</taxon>
        <taxon>Nocardioides</taxon>
    </lineage>
</organism>
<gene>
    <name evidence="3" type="ORF">V6R90_05785</name>
</gene>
<keyword evidence="3" id="KW-0012">Acyltransferase</keyword>
<dbReference type="Gene3D" id="3.40.630.30">
    <property type="match status" value="1"/>
</dbReference>
<keyword evidence="3" id="KW-0808">Transferase</keyword>
<evidence type="ECO:0000313" key="3">
    <source>
        <dbReference type="EMBL" id="MEQ7846782.1"/>
    </source>
</evidence>
<dbReference type="EC" id="2.3.1.-" evidence="3"/>
<dbReference type="CDD" id="cd04301">
    <property type="entry name" value="NAT_SF"/>
    <property type="match status" value="1"/>
</dbReference>
<dbReference type="Pfam" id="PF00583">
    <property type="entry name" value="Acetyltransf_1"/>
    <property type="match status" value="1"/>
</dbReference>